<keyword evidence="3" id="KW-1185">Reference proteome</keyword>
<accession>A0A2W2F3U6</accession>
<feature type="region of interest" description="Disordered" evidence="1">
    <location>
        <begin position="191"/>
        <end position="220"/>
    </location>
</feature>
<organism evidence="2 3">
    <name type="scientific">Micromonospora craterilacus</name>
    <dbReference type="NCBI Taxonomy" id="1655439"/>
    <lineage>
        <taxon>Bacteria</taxon>
        <taxon>Bacillati</taxon>
        <taxon>Actinomycetota</taxon>
        <taxon>Actinomycetes</taxon>
        <taxon>Micromonosporales</taxon>
        <taxon>Micromonosporaceae</taxon>
        <taxon>Micromonospora</taxon>
    </lineage>
</organism>
<evidence type="ECO:0000256" key="1">
    <source>
        <dbReference type="SAM" id="MobiDB-lite"/>
    </source>
</evidence>
<feature type="region of interest" description="Disordered" evidence="1">
    <location>
        <begin position="141"/>
        <end position="171"/>
    </location>
</feature>
<gene>
    <name evidence="2" type="ORF">C1I95_11230</name>
</gene>
<name>A0A2W2F3U6_9ACTN</name>
<feature type="compositionally biased region" description="Pro residues" evidence="1">
    <location>
        <begin position="145"/>
        <end position="166"/>
    </location>
</feature>
<dbReference type="RefSeq" id="WP_111213742.1">
    <property type="nucleotide sequence ID" value="NZ_POTY01000053.1"/>
</dbReference>
<reference evidence="2 3" key="1">
    <citation type="submission" date="2018-01" db="EMBL/GenBank/DDBJ databases">
        <title>Draft genome sequence of Jishengella sp. NA12.</title>
        <authorList>
            <person name="Sahin N."/>
            <person name="Ay H."/>
            <person name="Saygin H."/>
        </authorList>
    </citation>
    <scope>NUCLEOTIDE SEQUENCE [LARGE SCALE GENOMIC DNA]</scope>
    <source>
        <strain evidence="2 3">NA12</strain>
    </source>
</reference>
<comment type="caution">
    <text evidence="2">The sequence shown here is derived from an EMBL/GenBank/DDBJ whole genome shotgun (WGS) entry which is preliminary data.</text>
</comment>
<dbReference type="OrthoDB" id="3320501at2"/>
<dbReference type="EMBL" id="POTY01000053">
    <property type="protein sequence ID" value="PZG19678.1"/>
    <property type="molecule type" value="Genomic_DNA"/>
</dbReference>
<feature type="region of interest" description="Disordered" evidence="1">
    <location>
        <begin position="431"/>
        <end position="470"/>
    </location>
</feature>
<dbReference type="Proteomes" id="UP000248924">
    <property type="component" value="Unassembled WGS sequence"/>
</dbReference>
<proteinExistence type="predicted"/>
<dbReference type="Gene3D" id="3.90.176.10">
    <property type="entry name" value="Toxin ADP-ribosyltransferase, Chain A, domain 1"/>
    <property type="match status" value="1"/>
</dbReference>
<feature type="region of interest" description="Disordered" evidence="1">
    <location>
        <begin position="348"/>
        <end position="369"/>
    </location>
</feature>
<dbReference type="AlphaFoldDB" id="A0A2W2F3U6"/>
<evidence type="ECO:0000313" key="2">
    <source>
        <dbReference type="EMBL" id="PZG19678.1"/>
    </source>
</evidence>
<protein>
    <submittedName>
        <fullName evidence="2">Uncharacterized protein</fullName>
    </submittedName>
</protein>
<sequence length="804" mass="83765">MSPAKGGQPVSELIVESVGQTLALMSDRNERASVLAVAVSLPAEAGRRAVLTSPMVTARPDLFELLLKVLTEHLAGVAAGVRLVPLGSYAESIDIGPETRWLSGRIGQDVAFPLVELSLTANFLLTPAAWAVSAPDTNLRNDPSWPAPLPPPPPPLALPSPAPPKGDTPSATERRIAASIWPHLHFLPNGASVDRPKRRPPRVWLPPRPDSARGTRAGSSAAAVEVPAGVPGIRTAAGWSFADGPVLGNGPVLAGFLVEIVVDVAGFRVDGRPVAPSGLARLITSCRLGDPRPLVIVPHGVLVQGSAADVLFGGLADVLEVPVHVAYGTVSRTATGLLQAAGTFRRWLPRTPGRPPAQDRGSDQGPVLPALPSARIRSTVPDSWNTVPLDLGLTALLDPARWTAAAWSAPIDPSPVPAVASVPAVSPAAAVTRNDPGGPPGPDTPIGPDGVTNASAQPTVPALEQPGEGLSNRWNGPPTAPKQATPHAWAAIPVDEVPAEPAGPWRFGSTDPLLPNHPEARPTGVTAADHTPAPTLPPAPPRWLAEDDVERAIADRTALRQALVRRYDAHARVVARTLAQSPGLRAAGGASGYLTAGLVALLAYGDREHCLVNQILRGGGPDSEVDRGMLLARCAAYGLRRLPSVLGPVFRSGPADLRSAAGYRPGEMLIEPAFVDVDLAARPATAEGSLRFVIWSVSAHRLDNLTGDTRPAAIFPPGSRFQVLAIDDEASEQGPLVLLRDLAAVHRNGPDSAERILDRLRAIGQVEARAGETSVPLAFALGLDDGGRPFRATAGAVARENGRT</sequence>
<evidence type="ECO:0000313" key="3">
    <source>
        <dbReference type="Proteomes" id="UP000248924"/>
    </source>
</evidence>
<feature type="region of interest" description="Disordered" evidence="1">
    <location>
        <begin position="509"/>
        <end position="542"/>
    </location>
</feature>